<evidence type="ECO:0000256" key="10">
    <source>
        <dbReference type="SAM" id="Phobius"/>
    </source>
</evidence>
<keyword evidence="6" id="KW-0029">Amino-acid transport</keyword>
<accession>A0A1Q3E2K5</accession>
<dbReference type="GO" id="GO:0000329">
    <property type="term" value="C:fungal-type vacuole membrane"/>
    <property type="evidence" value="ECO:0007669"/>
    <property type="project" value="TreeGrafter"/>
</dbReference>
<dbReference type="InterPro" id="IPR013057">
    <property type="entry name" value="AA_transpt_TM"/>
</dbReference>
<dbReference type="PANTHER" id="PTHR22950:SF678">
    <property type="entry name" value="VACUOLAR AMINO ACID TRANSPORTER 5-RELATED"/>
    <property type="match status" value="1"/>
</dbReference>
<keyword evidence="4" id="KW-0926">Vacuole</keyword>
<dbReference type="GO" id="GO:0005302">
    <property type="term" value="F:L-tyrosine transmembrane transporter activity"/>
    <property type="evidence" value="ECO:0007669"/>
    <property type="project" value="TreeGrafter"/>
</dbReference>
<comment type="subcellular location">
    <subcellularLocation>
        <location evidence="1">Vacuole membrane</location>
        <topology evidence="1">Multi-pass membrane protein</topology>
    </subcellularLocation>
</comment>
<proteinExistence type="inferred from homology"/>
<dbReference type="GO" id="GO:0015189">
    <property type="term" value="F:L-lysine transmembrane transporter activity"/>
    <property type="evidence" value="ECO:0007669"/>
    <property type="project" value="TreeGrafter"/>
</dbReference>
<evidence type="ECO:0000313" key="12">
    <source>
        <dbReference type="EMBL" id="GAW01259.1"/>
    </source>
</evidence>
<dbReference type="PANTHER" id="PTHR22950">
    <property type="entry name" value="AMINO ACID TRANSPORTER"/>
    <property type="match status" value="1"/>
</dbReference>
<sequence length="1020" mass="111421">MGSQSAEDFLTKQIFIEGNIITYRSLSRQLSLHVNAAKNALATFHKKVRKEGECKASATYLVNGKVQLDTQEPDTMMTNVDMDEENIQYDDDGAEEAPLIEVVLVGEKDLELTKSKFSTIYSIHIYSLSPAPIIDLGLICGPNEIVRDIDNKKGTEMAAITGKIVGNVKEGKGKPYVQTPPPPPAATTSTISGPKSSVSVSTESNSITRKSTSTFEKPKRSDFFAKAKPKEVVKKEKSTKEESSNSKAKITAATSKISEPEEKLSNVGREHKREFPPESKEDKIKASSTKGKAPANHRTGHKRKSPDSETEIGSPSVTVKKNVIISDEEEDQSTPKVEHPKGRNKGKQAMRGSDEDVLKMMDVDDDQVIRVSHSRASPDLNTAVGSETEDVEMQDHTQHSKPAPQIKKKATKVKTIVPIGRNGLRKKRVMKSKMTVDEKGYMVTEDYSAYESVEEGVPDSEPAKGKGKPRKDTAGGTNKSNKMETPRSRKVKDEEEEKVMQEDIETPSTNLKPAPKPKLKTSTSTSSKGTPRTHDFSIDGREEVFEMVNTYGATVTSSSTEAVDDEDTNEHTAFLGDNRDITTTRKEDKADGHASITSSISNLANTIIGSGMLTFPLALASAGILPGMITCVLSGGIAAFGLYLLSLCAAKAPHRRSSFFAVAEITFPKAAVFFDAAIAIKCFGVSISYLIIIKGLTPNVVSSLYHDLSDAEPPAWSQNGRNWLAIFMIILIPLAFLRRLNSLRHTSYIALFSVVYLVIIVIKCYFWPLKDMPPAGEIRLVHFTSNFLSTFPVQVFAFTCAQNLFPIYNEVKSNTQPRMNIIIGSAIGSATLTYEIIAVFGYLTFGTNVGANIIAMYPSTSLFVAIGQLAIVILVLFSYPLQVHPCRNCLDKVFHAGESVKQVDSEGSEVDIDDHGSDDMSNTKHTILTLAIIASTFTIAYLVDDLKIVLSFVGSTGSTTLSFILPGLMYWKLSRGDESSRTLNRAALALAVYGAFIFVFCLGFNIYQVVQPSTSGDPAH</sequence>
<evidence type="ECO:0000256" key="4">
    <source>
        <dbReference type="ARBA" id="ARBA00022554"/>
    </source>
</evidence>
<comment type="similarity">
    <text evidence="2">Belongs to the amino acid/polyamine transporter 2 family.</text>
</comment>
<reference evidence="12 13" key="2">
    <citation type="submission" date="2017-02" db="EMBL/GenBank/DDBJ databases">
        <title>A genome survey and senescence transcriptome analysis in Lentinula edodes.</title>
        <authorList>
            <person name="Sakamoto Y."/>
            <person name="Nakade K."/>
            <person name="Sato S."/>
            <person name="Yoshida Y."/>
            <person name="Miyazaki K."/>
            <person name="Natsume S."/>
            <person name="Konno N."/>
        </authorList>
    </citation>
    <scope>NUCLEOTIDE SEQUENCE [LARGE SCALE GENOMIC DNA]</scope>
    <source>
        <strain evidence="12 13">NBRC 111202</strain>
    </source>
</reference>
<evidence type="ECO:0000256" key="5">
    <source>
        <dbReference type="ARBA" id="ARBA00022692"/>
    </source>
</evidence>
<name>A0A1Q3E2K5_LENED</name>
<feature type="transmembrane region" description="Helical" evidence="10">
    <location>
        <begin position="720"/>
        <end position="737"/>
    </location>
</feature>
<evidence type="ECO:0000256" key="6">
    <source>
        <dbReference type="ARBA" id="ARBA00022970"/>
    </source>
</evidence>
<dbReference type="InterPro" id="IPR019038">
    <property type="entry name" value="POLD3"/>
</dbReference>
<dbReference type="Gene3D" id="3.90.1030.20">
    <property type="entry name" value="DNA polymerase delta, p66 (Cdc27) subunit, wHTH domain"/>
    <property type="match status" value="1"/>
</dbReference>
<evidence type="ECO:0000259" key="11">
    <source>
        <dbReference type="Pfam" id="PF01490"/>
    </source>
</evidence>
<dbReference type="InterPro" id="IPR041913">
    <property type="entry name" value="POLD3_sf"/>
</dbReference>
<protein>
    <submittedName>
        <fullName evidence="12">Vacuolar amino acid transporter 5</fullName>
    </submittedName>
</protein>
<feature type="compositionally biased region" description="Low complexity" evidence="9">
    <location>
        <begin position="186"/>
        <end position="208"/>
    </location>
</feature>
<dbReference type="EMBL" id="BDGU01000055">
    <property type="protein sequence ID" value="GAW01259.1"/>
    <property type="molecule type" value="Genomic_DNA"/>
</dbReference>
<dbReference type="GO" id="GO:0005313">
    <property type="term" value="F:L-glutamate transmembrane transporter activity"/>
    <property type="evidence" value="ECO:0007669"/>
    <property type="project" value="TreeGrafter"/>
</dbReference>
<dbReference type="STRING" id="5353.A0A1Q3E2K5"/>
<feature type="domain" description="Amino acid transporter transmembrane" evidence="11">
    <location>
        <begin position="594"/>
        <end position="1010"/>
    </location>
</feature>
<organism evidence="12 13">
    <name type="scientific">Lentinula edodes</name>
    <name type="common">Shiitake mushroom</name>
    <name type="synonym">Lentinus edodes</name>
    <dbReference type="NCBI Taxonomy" id="5353"/>
    <lineage>
        <taxon>Eukaryota</taxon>
        <taxon>Fungi</taxon>
        <taxon>Dikarya</taxon>
        <taxon>Basidiomycota</taxon>
        <taxon>Agaricomycotina</taxon>
        <taxon>Agaricomycetes</taxon>
        <taxon>Agaricomycetidae</taxon>
        <taxon>Agaricales</taxon>
        <taxon>Marasmiineae</taxon>
        <taxon>Omphalotaceae</taxon>
        <taxon>Lentinula</taxon>
    </lineage>
</organism>
<evidence type="ECO:0000256" key="7">
    <source>
        <dbReference type="ARBA" id="ARBA00022989"/>
    </source>
</evidence>
<feature type="region of interest" description="Disordered" evidence="9">
    <location>
        <begin position="171"/>
        <end position="356"/>
    </location>
</feature>
<reference evidence="12 13" key="1">
    <citation type="submission" date="2016-08" db="EMBL/GenBank/DDBJ databases">
        <authorList>
            <consortium name="Lentinula edodes genome sequencing consortium"/>
            <person name="Sakamoto Y."/>
            <person name="Nakade K."/>
            <person name="Sato S."/>
            <person name="Yoshida Y."/>
            <person name="Miyazaki K."/>
            <person name="Natsume S."/>
            <person name="Konno N."/>
        </authorList>
    </citation>
    <scope>NUCLEOTIDE SEQUENCE [LARGE SCALE GENOMIC DNA]</scope>
    <source>
        <strain evidence="12 13">NBRC 111202</strain>
    </source>
</reference>
<dbReference type="Pfam" id="PF01490">
    <property type="entry name" value="Aa_trans"/>
    <property type="match status" value="1"/>
</dbReference>
<dbReference type="Pfam" id="PF09507">
    <property type="entry name" value="CDC27"/>
    <property type="match status" value="1"/>
</dbReference>
<feature type="transmembrane region" description="Helical" evidence="10">
    <location>
        <begin position="820"/>
        <end position="843"/>
    </location>
</feature>
<comment type="caution">
    <text evidence="12">The sequence shown here is derived from an EMBL/GenBank/DDBJ whole genome shotgun (WGS) entry which is preliminary data.</text>
</comment>
<keyword evidence="5 10" id="KW-0812">Transmembrane</keyword>
<evidence type="ECO:0000256" key="8">
    <source>
        <dbReference type="ARBA" id="ARBA00023136"/>
    </source>
</evidence>
<keyword evidence="3" id="KW-0813">Transport</keyword>
<evidence type="ECO:0000256" key="2">
    <source>
        <dbReference type="ARBA" id="ARBA00008066"/>
    </source>
</evidence>
<dbReference type="GO" id="GO:0015194">
    <property type="term" value="F:L-serine transmembrane transporter activity"/>
    <property type="evidence" value="ECO:0007669"/>
    <property type="project" value="TreeGrafter"/>
</dbReference>
<keyword evidence="8 10" id="KW-0472">Membrane</keyword>
<gene>
    <name evidence="12" type="ORF">LENED_002843</name>
</gene>
<feature type="region of interest" description="Disordered" evidence="9">
    <location>
        <begin position="450"/>
        <end position="536"/>
    </location>
</feature>
<feature type="transmembrane region" description="Helical" evidence="10">
    <location>
        <begin position="983"/>
        <end position="1007"/>
    </location>
</feature>
<feature type="transmembrane region" description="Helical" evidence="10">
    <location>
        <begin position="671"/>
        <end position="692"/>
    </location>
</feature>
<feature type="transmembrane region" description="Helical" evidence="10">
    <location>
        <begin position="855"/>
        <end position="877"/>
    </location>
</feature>
<feature type="compositionally biased region" description="Basic and acidic residues" evidence="9">
    <location>
        <begin position="216"/>
        <end position="244"/>
    </location>
</feature>
<keyword evidence="7 10" id="KW-1133">Transmembrane helix</keyword>
<evidence type="ECO:0000256" key="9">
    <source>
        <dbReference type="SAM" id="MobiDB-lite"/>
    </source>
</evidence>
<dbReference type="AlphaFoldDB" id="A0A1Q3E2K5"/>
<dbReference type="GO" id="GO:0061459">
    <property type="term" value="F:L-arginine transmembrane transporter activity"/>
    <property type="evidence" value="ECO:0007669"/>
    <property type="project" value="TreeGrafter"/>
</dbReference>
<dbReference type="GO" id="GO:0005290">
    <property type="term" value="F:L-histidine transmembrane transporter activity"/>
    <property type="evidence" value="ECO:0007669"/>
    <property type="project" value="TreeGrafter"/>
</dbReference>
<feature type="transmembrane region" description="Helical" evidence="10">
    <location>
        <begin position="749"/>
        <end position="768"/>
    </location>
</feature>
<dbReference type="GO" id="GO:0006260">
    <property type="term" value="P:DNA replication"/>
    <property type="evidence" value="ECO:0007669"/>
    <property type="project" value="InterPro"/>
</dbReference>
<evidence type="ECO:0000313" key="13">
    <source>
        <dbReference type="Proteomes" id="UP000188533"/>
    </source>
</evidence>
<feature type="transmembrane region" description="Helical" evidence="10">
    <location>
        <begin position="624"/>
        <end position="650"/>
    </location>
</feature>
<evidence type="ECO:0000256" key="3">
    <source>
        <dbReference type="ARBA" id="ARBA00022448"/>
    </source>
</evidence>
<keyword evidence="13" id="KW-1185">Reference proteome</keyword>
<feature type="transmembrane region" description="Helical" evidence="10">
    <location>
        <begin position="949"/>
        <end position="971"/>
    </location>
</feature>
<feature type="region of interest" description="Disordered" evidence="9">
    <location>
        <begin position="370"/>
        <end position="413"/>
    </location>
</feature>
<feature type="compositionally biased region" description="Basic and acidic residues" evidence="9">
    <location>
        <begin position="481"/>
        <end position="501"/>
    </location>
</feature>
<feature type="transmembrane region" description="Helical" evidence="10">
    <location>
        <begin position="926"/>
        <end position="943"/>
    </location>
</feature>
<evidence type="ECO:0000256" key="1">
    <source>
        <dbReference type="ARBA" id="ARBA00004128"/>
    </source>
</evidence>
<feature type="compositionally biased region" description="Basic and acidic residues" evidence="9">
    <location>
        <begin position="258"/>
        <end position="285"/>
    </location>
</feature>
<dbReference type="GO" id="GO:0043625">
    <property type="term" value="C:delta DNA polymerase complex"/>
    <property type="evidence" value="ECO:0007669"/>
    <property type="project" value="InterPro"/>
</dbReference>
<dbReference type="Proteomes" id="UP000188533">
    <property type="component" value="Unassembled WGS sequence"/>
</dbReference>
<feature type="compositionally biased region" description="Low complexity" evidence="9">
    <location>
        <begin position="520"/>
        <end position="530"/>
    </location>
</feature>